<gene>
    <name evidence="9" type="primary">eno</name>
    <name evidence="15" type="ORF">COV08_02030</name>
</gene>
<keyword evidence="9" id="KW-0963">Cytoplasm</keyword>
<dbReference type="EC" id="4.2.1.11" evidence="3 9"/>
<keyword evidence="15" id="KW-0670">Pyruvate</keyword>
<dbReference type="PROSITE" id="PS00164">
    <property type="entry name" value="ENOLASE"/>
    <property type="match status" value="1"/>
</dbReference>
<feature type="binding site" evidence="11">
    <location>
        <position position="295"/>
    </location>
    <ligand>
        <name>substrate</name>
    </ligand>
</feature>
<dbReference type="SFLD" id="SFLDG00178">
    <property type="entry name" value="enolase"/>
    <property type="match status" value="1"/>
</dbReference>
<evidence type="ECO:0000256" key="7">
    <source>
        <dbReference type="ARBA" id="ARBA00023152"/>
    </source>
</evidence>
<feature type="binding site" evidence="9 12">
    <location>
        <position position="295"/>
    </location>
    <ligand>
        <name>Mg(2+)</name>
        <dbReference type="ChEBI" id="CHEBI:18420"/>
    </ligand>
</feature>
<reference evidence="15 16" key="1">
    <citation type="submission" date="2017-09" db="EMBL/GenBank/DDBJ databases">
        <title>Depth-based differentiation of microbial function through sediment-hosted aquifers and enrichment of novel symbionts in the deep terrestrial subsurface.</title>
        <authorList>
            <person name="Probst A.J."/>
            <person name="Ladd B."/>
            <person name="Jarett J.K."/>
            <person name="Geller-Mcgrath D.E."/>
            <person name="Sieber C.M."/>
            <person name="Emerson J.B."/>
            <person name="Anantharaman K."/>
            <person name="Thomas B.C."/>
            <person name="Malmstrom R."/>
            <person name="Stieglmeier M."/>
            <person name="Klingl A."/>
            <person name="Woyke T."/>
            <person name="Ryan C.M."/>
            <person name="Banfield J.F."/>
        </authorList>
    </citation>
    <scope>NUCLEOTIDE SEQUENCE [LARGE SCALE GENOMIC DNA]</scope>
    <source>
        <strain evidence="15">CG10_big_fil_rev_8_21_14_0_10_49_38</strain>
    </source>
</reference>
<dbReference type="InterPro" id="IPR000941">
    <property type="entry name" value="Enolase"/>
</dbReference>
<evidence type="ECO:0000256" key="5">
    <source>
        <dbReference type="ARBA" id="ARBA00022525"/>
    </source>
</evidence>
<dbReference type="SMART" id="SM01193">
    <property type="entry name" value="Enolase_N"/>
    <property type="match status" value="1"/>
</dbReference>
<dbReference type="SUPFAM" id="SSF54826">
    <property type="entry name" value="Enolase N-terminal domain-like"/>
    <property type="match status" value="1"/>
</dbReference>
<feature type="binding site" evidence="9">
    <location>
        <position position="347"/>
    </location>
    <ligand>
        <name>(2R)-2-phosphoglycerate</name>
        <dbReference type="ChEBI" id="CHEBI:58289"/>
    </ligand>
</feature>
<dbReference type="GO" id="GO:0009986">
    <property type="term" value="C:cell surface"/>
    <property type="evidence" value="ECO:0007669"/>
    <property type="project" value="UniProtKB-SubCell"/>
</dbReference>
<feature type="active site" description="Proton acceptor" evidence="9 10">
    <location>
        <position position="347"/>
    </location>
</feature>
<feature type="binding site" evidence="9">
    <location>
        <position position="172"/>
    </location>
    <ligand>
        <name>(2R)-2-phosphoglycerate</name>
        <dbReference type="ChEBI" id="CHEBI:58289"/>
    </ligand>
</feature>
<feature type="binding site" evidence="11">
    <location>
        <position position="165"/>
    </location>
    <ligand>
        <name>substrate</name>
    </ligand>
</feature>
<dbReference type="GO" id="GO:0000015">
    <property type="term" value="C:phosphopyruvate hydratase complex"/>
    <property type="evidence" value="ECO:0007669"/>
    <property type="project" value="InterPro"/>
</dbReference>
<feature type="binding site" evidence="9 12">
    <location>
        <position position="251"/>
    </location>
    <ligand>
        <name>Mg(2+)</name>
        <dbReference type="ChEBI" id="CHEBI:18420"/>
    </ligand>
</feature>
<dbReference type="SFLD" id="SFLDF00002">
    <property type="entry name" value="enolase"/>
    <property type="match status" value="1"/>
</dbReference>
<dbReference type="Gene3D" id="3.30.390.10">
    <property type="entry name" value="Enolase-like, N-terminal domain"/>
    <property type="match status" value="1"/>
</dbReference>
<dbReference type="AlphaFoldDB" id="A0A2H0RHJ5"/>
<dbReference type="EMBL" id="PCYK01000014">
    <property type="protein sequence ID" value="PIR46032.1"/>
    <property type="molecule type" value="Genomic_DNA"/>
</dbReference>
<dbReference type="GO" id="GO:0004634">
    <property type="term" value="F:phosphopyruvate hydratase activity"/>
    <property type="evidence" value="ECO:0007669"/>
    <property type="project" value="UniProtKB-UniRule"/>
</dbReference>
<feature type="binding site" evidence="9">
    <location>
        <position position="376"/>
    </location>
    <ligand>
        <name>(2R)-2-phosphoglycerate</name>
        <dbReference type="ChEBI" id="CHEBI:58289"/>
    </ligand>
</feature>
<keyword evidence="6 9" id="KW-0460">Magnesium</keyword>
<proteinExistence type="inferred from homology"/>
<keyword evidence="5 9" id="KW-0964">Secreted</keyword>
<dbReference type="SUPFAM" id="SSF51604">
    <property type="entry name" value="Enolase C-terminal domain-like"/>
    <property type="match status" value="1"/>
</dbReference>
<evidence type="ECO:0000256" key="9">
    <source>
        <dbReference type="HAMAP-Rule" id="MF_00318"/>
    </source>
</evidence>
<evidence type="ECO:0000259" key="13">
    <source>
        <dbReference type="SMART" id="SM01192"/>
    </source>
</evidence>
<sequence length="422" mass="45724">MVKIEKIEAREILDSRGNPTIEAEVILAGAIEGKSPAIAGRAAVPSGASTGVHEARELRDGDPDYHQGLGVSRAIANVNVELAGALVGREFDQAKLDETMIDLDGTANKERLGANAILSVSLAFARAAASEAELPLYRYLRERLPRRPVYPFPIPMFNILNGGRHADSVDWQEFMAVPIGAENFAEGFNSIKAVYASLKTILETKGWSTEIGDEGGFAPKLAKNTEALDLIISAIKAAGYEPEREVALALDVAASEFKNGKVYQLAKEGGRELTAGAMIDWYEELIRDYPIISIEDGLAQDDWADWQMLTARLGAKINLVGDDLLVTNPTRLKQSIEQKAANAILIKPNQIGTLTETIKVIELAQTAGYQTVISHRSGETQDSFIADLAVGVGADFIKAGAPARPERLAKYERLLEIEQELS</sequence>
<dbReference type="GO" id="GO:0005576">
    <property type="term" value="C:extracellular region"/>
    <property type="evidence" value="ECO:0007669"/>
    <property type="project" value="UniProtKB-SubCell"/>
</dbReference>
<dbReference type="SFLD" id="SFLDS00001">
    <property type="entry name" value="Enolase"/>
    <property type="match status" value="1"/>
</dbReference>
<dbReference type="PANTHER" id="PTHR11902">
    <property type="entry name" value="ENOLASE"/>
    <property type="match status" value="1"/>
</dbReference>
<dbReference type="Pfam" id="PF00113">
    <property type="entry name" value="Enolase_C"/>
    <property type="match status" value="1"/>
</dbReference>
<comment type="subcellular location">
    <subcellularLocation>
        <location evidence="9">Cytoplasm</location>
    </subcellularLocation>
    <subcellularLocation>
        <location evidence="9">Secreted</location>
    </subcellularLocation>
    <subcellularLocation>
        <location evidence="9">Cell surface</location>
    </subcellularLocation>
    <text evidence="9">Fractions of enolase are present in both the cytoplasm and on the cell surface.</text>
</comment>
<dbReference type="GO" id="GO:0000287">
    <property type="term" value="F:magnesium ion binding"/>
    <property type="evidence" value="ECO:0007669"/>
    <property type="project" value="UniProtKB-UniRule"/>
</dbReference>
<dbReference type="CDD" id="cd03313">
    <property type="entry name" value="enolase"/>
    <property type="match status" value="1"/>
</dbReference>
<evidence type="ECO:0000256" key="11">
    <source>
        <dbReference type="PIRSR" id="PIRSR001400-2"/>
    </source>
</evidence>
<comment type="pathway">
    <text evidence="1 9">Carbohydrate degradation; glycolysis; pyruvate from D-glyceraldehyde 3-phosphate: step 4/5.</text>
</comment>
<comment type="catalytic activity">
    <reaction evidence="9">
        <text>(2R)-2-phosphoglycerate = phosphoenolpyruvate + H2O</text>
        <dbReference type="Rhea" id="RHEA:10164"/>
        <dbReference type="ChEBI" id="CHEBI:15377"/>
        <dbReference type="ChEBI" id="CHEBI:58289"/>
        <dbReference type="ChEBI" id="CHEBI:58702"/>
        <dbReference type="EC" id="4.2.1.11"/>
    </reaction>
</comment>
<evidence type="ECO:0000256" key="10">
    <source>
        <dbReference type="PIRSR" id="PIRSR001400-1"/>
    </source>
</evidence>
<dbReference type="Proteomes" id="UP000230431">
    <property type="component" value="Unassembled WGS sequence"/>
</dbReference>
<dbReference type="Pfam" id="PF03952">
    <property type="entry name" value="Enolase_N"/>
    <property type="match status" value="1"/>
</dbReference>
<dbReference type="InterPro" id="IPR020809">
    <property type="entry name" value="Enolase_CS"/>
</dbReference>
<dbReference type="PANTHER" id="PTHR11902:SF1">
    <property type="entry name" value="ENOLASE"/>
    <property type="match status" value="1"/>
</dbReference>
<dbReference type="InterPro" id="IPR036849">
    <property type="entry name" value="Enolase-like_C_sf"/>
</dbReference>
<comment type="cofactor">
    <cofactor evidence="9">
        <name>Mg(2+)</name>
        <dbReference type="ChEBI" id="CHEBI:18420"/>
    </cofactor>
    <text evidence="9">Binds a second Mg(2+) ion via substrate during catalysis.</text>
</comment>
<feature type="binding site" evidence="11">
    <location>
        <position position="322"/>
    </location>
    <ligand>
        <name>substrate</name>
    </ligand>
</feature>
<feature type="binding site" evidence="11">
    <location>
        <begin position="374"/>
        <end position="377"/>
    </location>
    <ligand>
        <name>substrate</name>
    </ligand>
</feature>
<evidence type="ECO:0000256" key="8">
    <source>
        <dbReference type="ARBA" id="ARBA00023239"/>
    </source>
</evidence>
<comment type="caution">
    <text evidence="15">The sequence shown here is derived from an EMBL/GenBank/DDBJ whole genome shotgun (WGS) entry which is preliminary data.</text>
</comment>
<evidence type="ECO:0000313" key="16">
    <source>
        <dbReference type="Proteomes" id="UP000230431"/>
    </source>
</evidence>
<protein>
    <recommendedName>
        <fullName evidence="4 9">Enolase</fullName>
        <ecNumber evidence="3 9">4.2.1.11</ecNumber>
    </recommendedName>
    <alternativeName>
        <fullName evidence="9">2-phospho-D-glycerate hydro-lyase</fullName>
    </alternativeName>
    <alternativeName>
        <fullName evidence="9">2-phosphoglycerate dehydratase</fullName>
    </alternativeName>
</protein>
<evidence type="ECO:0000256" key="12">
    <source>
        <dbReference type="PIRSR" id="PIRSR001400-3"/>
    </source>
</evidence>
<dbReference type="InterPro" id="IPR020811">
    <property type="entry name" value="Enolase_N"/>
</dbReference>
<evidence type="ECO:0000313" key="15">
    <source>
        <dbReference type="EMBL" id="PIR46032.1"/>
    </source>
</evidence>
<comment type="function">
    <text evidence="9">Catalyzes the reversible conversion of 2-phosphoglycerate (2-PG) into phosphoenolpyruvate (PEP). It is essential for the degradation of carbohydrates via glycolysis.</text>
</comment>
<evidence type="ECO:0000256" key="1">
    <source>
        <dbReference type="ARBA" id="ARBA00005031"/>
    </source>
</evidence>
<feature type="active site" description="Proton donor" evidence="9 10">
    <location>
        <position position="214"/>
    </location>
</feature>
<evidence type="ECO:0000256" key="2">
    <source>
        <dbReference type="ARBA" id="ARBA00009604"/>
    </source>
</evidence>
<dbReference type="NCBIfam" id="TIGR01060">
    <property type="entry name" value="eno"/>
    <property type="match status" value="1"/>
</dbReference>
<feature type="domain" description="Enolase N-terminal" evidence="14">
    <location>
        <begin position="4"/>
        <end position="140"/>
    </location>
</feature>
<evidence type="ECO:0000259" key="14">
    <source>
        <dbReference type="SMART" id="SM01193"/>
    </source>
</evidence>
<evidence type="ECO:0000256" key="4">
    <source>
        <dbReference type="ARBA" id="ARBA00017068"/>
    </source>
</evidence>
<feature type="binding site" evidence="11">
    <location>
        <position position="398"/>
    </location>
    <ligand>
        <name>substrate</name>
    </ligand>
</feature>
<dbReference type="HAMAP" id="MF_00318">
    <property type="entry name" value="Enolase"/>
    <property type="match status" value="1"/>
</dbReference>
<dbReference type="Gene3D" id="3.20.20.120">
    <property type="entry name" value="Enolase-like C-terminal domain"/>
    <property type="match status" value="1"/>
</dbReference>
<dbReference type="InterPro" id="IPR020810">
    <property type="entry name" value="Enolase_C"/>
</dbReference>
<keyword evidence="7 9" id="KW-0324">Glycolysis</keyword>
<accession>A0A2H0RHJ5</accession>
<keyword evidence="8 9" id="KW-0456">Lyase</keyword>
<comment type="cofactor">
    <cofactor evidence="12">
        <name>Mg(2+)</name>
        <dbReference type="ChEBI" id="CHEBI:18420"/>
    </cofactor>
    <text evidence="12">Mg(2+) is required for catalysis and for stabilizing the dimer.</text>
</comment>
<dbReference type="GO" id="GO:0006096">
    <property type="term" value="P:glycolytic process"/>
    <property type="evidence" value="ECO:0007669"/>
    <property type="project" value="UniProtKB-UniRule"/>
</dbReference>
<feature type="binding site" evidence="9">
    <location>
        <position position="398"/>
    </location>
    <ligand>
        <name>(2R)-2-phosphoglycerate</name>
        <dbReference type="ChEBI" id="CHEBI:58289"/>
    </ligand>
</feature>
<dbReference type="InterPro" id="IPR029017">
    <property type="entry name" value="Enolase-like_N"/>
</dbReference>
<evidence type="ECO:0000256" key="3">
    <source>
        <dbReference type="ARBA" id="ARBA00012058"/>
    </source>
</evidence>
<dbReference type="PRINTS" id="PR00148">
    <property type="entry name" value="ENOLASE"/>
</dbReference>
<name>A0A2H0RHJ5_9BACT</name>
<feature type="domain" description="Enolase C-terminal TIM barrel" evidence="13">
    <location>
        <begin position="149"/>
        <end position="422"/>
    </location>
</feature>
<feature type="binding site" evidence="9">
    <location>
        <position position="377"/>
    </location>
    <ligand>
        <name>(2R)-2-phosphoglycerate</name>
        <dbReference type="ChEBI" id="CHEBI:58289"/>
    </ligand>
</feature>
<organism evidence="15 16">
    <name type="scientific">Candidatus Vogelbacteria bacterium CG10_big_fil_rev_8_21_14_0_10_49_38</name>
    <dbReference type="NCBI Taxonomy" id="1975043"/>
    <lineage>
        <taxon>Bacteria</taxon>
        <taxon>Candidatus Vogeliibacteriota</taxon>
    </lineage>
</organism>
<comment type="similarity">
    <text evidence="2 9">Belongs to the enolase family.</text>
</comment>
<evidence type="ECO:0000256" key="6">
    <source>
        <dbReference type="ARBA" id="ARBA00022842"/>
    </source>
</evidence>
<feature type="binding site" evidence="9 12">
    <location>
        <position position="322"/>
    </location>
    <ligand>
        <name>Mg(2+)</name>
        <dbReference type="ChEBI" id="CHEBI:18420"/>
    </ligand>
</feature>
<keyword evidence="9 12" id="KW-0479">Metal-binding</keyword>
<dbReference type="UniPathway" id="UPA00109">
    <property type="reaction ID" value="UER00187"/>
</dbReference>
<dbReference type="PIRSF" id="PIRSF001400">
    <property type="entry name" value="Enolase"/>
    <property type="match status" value="1"/>
</dbReference>
<feature type="binding site" evidence="11">
    <location>
        <position position="173"/>
    </location>
    <ligand>
        <name>substrate</name>
    </ligand>
</feature>
<dbReference type="SMART" id="SM01192">
    <property type="entry name" value="Enolase_C"/>
    <property type="match status" value="1"/>
</dbReference>